<dbReference type="Proteomes" id="UP001378592">
    <property type="component" value="Unassembled WGS sequence"/>
</dbReference>
<keyword evidence="7 11" id="KW-0812">Transmembrane</keyword>
<dbReference type="EC" id="2.4.1.-" evidence="11"/>
<keyword evidence="6 11" id="KW-0808">Transferase</keyword>
<dbReference type="PANTHER" id="PTHR12468">
    <property type="entry name" value="GPI MANNOSYLTRANSFERASE 2"/>
    <property type="match status" value="1"/>
</dbReference>
<name>A0AAN9V3U9_9ORTH</name>
<accession>A0AAN9V3U9</accession>
<comment type="caution">
    <text evidence="12">The sequence shown here is derived from an EMBL/GenBank/DDBJ whole genome shotgun (WGS) entry which is preliminary data.</text>
</comment>
<feature type="transmembrane region" description="Helical" evidence="11">
    <location>
        <begin position="352"/>
        <end position="370"/>
    </location>
</feature>
<evidence type="ECO:0000256" key="11">
    <source>
        <dbReference type="RuleBase" id="RU363112"/>
    </source>
</evidence>
<keyword evidence="8 11" id="KW-0256">Endoplasmic reticulum</keyword>
<keyword evidence="10 11" id="KW-0472">Membrane</keyword>
<dbReference type="InterPro" id="IPR007315">
    <property type="entry name" value="PIG-V/Gpi18"/>
</dbReference>
<keyword evidence="9 11" id="KW-1133">Transmembrane helix</keyword>
<sequence>MILSLKDKVWWFALYSRVFVLATSALFNLLIPDHDADAFVAPKSEIIQETFGDVAVRYLCGGLMRWDAQYFMHIAMYGYTYENCLAFFPLYPLVCRVVAQVLYIIAGGILSDFSLYLISSVCINMFCFVKSASILYNLSLRVLKNERLAYRACIFYCVNPASIFFSASYSESLYSCLTFYGLLKCGCGFKEKFSMNCGIVFGLSGVTRSNGILNIGFIGYKCLKTFFHETLPKCSREIRNFSVRILWMMPVILMISGVFILPYILSVILSLLPFVSFQIYSYQKYCIPHNHSLPNFLVTFAKTNDLIIPGGSIQEEGHWCAMALPLSYSYIQSHYWNVGFLRYYQWKQIPNFVLAFPVVWIILSETYSYIKKHKRYCLYLGLYDFPKSKKELSKDEGSYSKTVHLPEDVLPYVIHVLFLTVFSVLCVHVQVTTRLISSSSPILYWFCAKIVSEDDDMSGTIDSSKLSDDLTKICRREKFTRRNMVQNDIEEMENLQSYWKVFVLGGIPSTRKKIFIHLYFLLFMNVGTILFSNFLPWT</sequence>
<feature type="transmembrane region" description="Helical" evidence="11">
    <location>
        <begin position="409"/>
        <end position="429"/>
    </location>
</feature>
<comment type="subcellular location">
    <subcellularLocation>
        <location evidence="1 11">Endoplasmic reticulum membrane</location>
        <topology evidence="1 11">Multi-pass membrane protein</topology>
    </subcellularLocation>
</comment>
<dbReference type="GO" id="GO:0005789">
    <property type="term" value="C:endoplasmic reticulum membrane"/>
    <property type="evidence" value="ECO:0007669"/>
    <property type="project" value="UniProtKB-SubCell"/>
</dbReference>
<dbReference type="PANTHER" id="PTHR12468:SF2">
    <property type="entry name" value="GPI MANNOSYLTRANSFERASE 2"/>
    <property type="match status" value="1"/>
</dbReference>
<evidence type="ECO:0000313" key="12">
    <source>
        <dbReference type="EMBL" id="KAK7791149.1"/>
    </source>
</evidence>
<evidence type="ECO:0000256" key="8">
    <source>
        <dbReference type="ARBA" id="ARBA00022824"/>
    </source>
</evidence>
<evidence type="ECO:0000256" key="9">
    <source>
        <dbReference type="ARBA" id="ARBA00022989"/>
    </source>
</evidence>
<evidence type="ECO:0000256" key="1">
    <source>
        <dbReference type="ARBA" id="ARBA00004477"/>
    </source>
</evidence>
<dbReference type="Pfam" id="PF04188">
    <property type="entry name" value="Mannosyl_trans2"/>
    <property type="match status" value="1"/>
</dbReference>
<evidence type="ECO:0000256" key="7">
    <source>
        <dbReference type="ARBA" id="ARBA00022692"/>
    </source>
</evidence>
<evidence type="ECO:0000256" key="10">
    <source>
        <dbReference type="ARBA" id="ARBA00023136"/>
    </source>
</evidence>
<feature type="transmembrane region" description="Helical" evidence="11">
    <location>
        <begin position="514"/>
        <end position="535"/>
    </location>
</feature>
<feature type="transmembrane region" description="Helical" evidence="11">
    <location>
        <begin position="245"/>
        <end position="275"/>
    </location>
</feature>
<dbReference type="GO" id="GO:0031501">
    <property type="term" value="C:mannosyltransferase complex"/>
    <property type="evidence" value="ECO:0007669"/>
    <property type="project" value="TreeGrafter"/>
</dbReference>
<evidence type="ECO:0000256" key="6">
    <source>
        <dbReference type="ARBA" id="ARBA00022679"/>
    </source>
</evidence>
<evidence type="ECO:0000256" key="3">
    <source>
        <dbReference type="ARBA" id="ARBA00008698"/>
    </source>
</evidence>
<feature type="transmembrane region" description="Helical" evidence="11">
    <location>
        <begin position="12"/>
        <end position="31"/>
    </location>
</feature>
<comment type="similarity">
    <text evidence="3 11">Belongs to the PIGV family.</text>
</comment>
<keyword evidence="5 11" id="KW-0328">Glycosyltransferase</keyword>
<organism evidence="12 13">
    <name type="scientific">Gryllus longicercus</name>
    <dbReference type="NCBI Taxonomy" id="2509291"/>
    <lineage>
        <taxon>Eukaryota</taxon>
        <taxon>Metazoa</taxon>
        <taxon>Ecdysozoa</taxon>
        <taxon>Arthropoda</taxon>
        <taxon>Hexapoda</taxon>
        <taxon>Insecta</taxon>
        <taxon>Pterygota</taxon>
        <taxon>Neoptera</taxon>
        <taxon>Polyneoptera</taxon>
        <taxon>Orthoptera</taxon>
        <taxon>Ensifera</taxon>
        <taxon>Gryllidea</taxon>
        <taxon>Grylloidea</taxon>
        <taxon>Gryllidae</taxon>
        <taxon>Gryllinae</taxon>
        <taxon>Gryllus</taxon>
    </lineage>
</organism>
<reference evidence="12 13" key="1">
    <citation type="submission" date="2024-03" db="EMBL/GenBank/DDBJ databases">
        <title>The genome assembly and annotation of the cricket Gryllus longicercus Weissman &amp; Gray.</title>
        <authorList>
            <person name="Szrajer S."/>
            <person name="Gray D."/>
            <person name="Ylla G."/>
        </authorList>
    </citation>
    <scope>NUCLEOTIDE SEQUENCE [LARGE SCALE GENOMIC DNA]</scope>
    <source>
        <strain evidence="12">DAG 2021-001</strain>
        <tissue evidence="12">Whole body minus gut</tissue>
    </source>
</reference>
<keyword evidence="13" id="KW-1185">Reference proteome</keyword>
<gene>
    <name evidence="12" type="ORF">R5R35_008581</name>
</gene>
<dbReference type="AlphaFoldDB" id="A0AAN9V3U9"/>
<proteinExistence type="inferred from homology"/>
<evidence type="ECO:0000256" key="4">
    <source>
        <dbReference type="ARBA" id="ARBA00022502"/>
    </source>
</evidence>
<dbReference type="GO" id="GO:0004376">
    <property type="term" value="F:GPI mannosyltransferase activity"/>
    <property type="evidence" value="ECO:0007669"/>
    <property type="project" value="InterPro"/>
</dbReference>
<keyword evidence="4 11" id="KW-0337">GPI-anchor biosynthesis</keyword>
<evidence type="ECO:0000313" key="13">
    <source>
        <dbReference type="Proteomes" id="UP001378592"/>
    </source>
</evidence>
<dbReference type="GO" id="GO:0006506">
    <property type="term" value="P:GPI anchor biosynthetic process"/>
    <property type="evidence" value="ECO:0007669"/>
    <property type="project" value="UniProtKB-KW"/>
</dbReference>
<evidence type="ECO:0000256" key="5">
    <source>
        <dbReference type="ARBA" id="ARBA00022676"/>
    </source>
</evidence>
<evidence type="ECO:0000256" key="2">
    <source>
        <dbReference type="ARBA" id="ARBA00004687"/>
    </source>
</evidence>
<dbReference type="GO" id="GO:0000009">
    <property type="term" value="F:alpha-1,6-mannosyltransferase activity"/>
    <property type="evidence" value="ECO:0007669"/>
    <property type="project" value="InterPro"/>
</dbReference>
<comment type="function">
    <text evidence="11">Mannosyltransferase involved in glycosylphosphatidylinositol-anchor biosynthesis.</text>
</comment>
<comment type="caution">
    <text evidence="11">Lacks conserved residue(s) required for the propagation of feature annotation.</text>
</comment>
<comment type="pathway">
    <text evidence="2 11">Glycolipid biosynthesis; glycosylphosphatidylinositol-anchor biosynthesis.</text>
</comment>
<protein>
    <recommendedName>
        <fullName evidence="11">GPI mannosyltransferase 2</fullName>
        <ecNumber evidence="11">2.4.1.-</ecNumber>
    </recommendedName>
</protein>
<dbReference type="EMBL" id="JAZDUA010000557">
    <property type="protein sequence ID" value="KAK7791149.1"/>
    <property type="molecule type" value="Genomic_DNA"/>
</dbReference>